<keyword evidence="3" id="KW-1185">Reference proteome</keyword>
<dbReference type="AlphaFoldDB" id="A0A8J5TIV0"/>
<protein>
    <submittedName>
        <fullName evidence="2">Arrestin domain-containing protein 3-like 2</fullName>
    </submittedName>
</protein>
<dbReference type="PANTHER" id="PTHR11188">
    <property type="entry name" value="ARRESTIN DOMAIN CONTAINING PROTEIN"/>
    <property type="match status" value="1"/>
</dbReference>
<dbReference type="InterPro" id="IPR011022">
    <property type="entry name" value="Arrestin_C-like"/>
</dbReference>
<gene>
    <name evidence="2" type="primary">Arrdc3-L2</name>
    <name evidence="2" type="ORF">Hamer_G026383</name>
</gene>
<accession>A0A8J5TIV0</accession>
<dbReference type="InterPro" id="IPR014756">
    <property type="entry name" value="Ig_E-set"/>
</dbReference>
<proteinExistence type="predicted"/>
<feature type="domain" description="Arrestin C-terminal-like" evidence="1">
    <location>
        <begin position="18"/>
        <end position="152"/>
    </location>
</feature>
<dbReference type="PANTHER" id="PTHR11188:SF144">
    <property type="entry name" value="ARRESTIN C-TERMINAL-LIKE DOMAIN-CONTAINING PROTEIN"/>
    <property type="match status" value="1"/>
</dbReference>
<evidence type="ECO:0000313" key="3">
    <source>
        <dbReference type="Proteomes" id="UP000747542"/>
    </source>
</evidence>
<dbReference type="Pfam" id="PF02752">
    <property type="entry name" value="Arrestin_C"/>
    <property type="match status" value="1"/>
</dbReference>
<evidence type="ECO:0000313" key="2">
    <source>
        <dbReference type="EMBL" id="KAG7175696.1"/>
    </source>
</evidence>
<dbReference type="Gene3D" id="2.60.40.640">
    <property type="match status" value="1"/>
</dbReference>
<dbReference type="SUPFAM" id="SSF81296">
    <property type="entry name" value="E set domains"/>
    <property type="match status" value="1"/>
</dbReference>
<dbReference type="EMBL" id="JAHLQT010004743">
    <property type="protein sequence ID" value="KAG7175696.1"/>
    <property type="molecule type" value="Genomic_DNA"/>
</dbReference>
<dbReference type="Proteomes" id="UP000747542">
    <property type="component" value="Unassembled WGS sequence"/>
</dbReference>
<evidence type="ECO:0000259" key="1">
    <source>
        <dbReference type="SMART" id="SM01017"/>
    </source>
</evidence>
<dbReference type="GO" id="GO:0005737">
    <property type="term" value="C:cytoplasm"/>
    <property type="evidence" value="ECO:0007669"/>
    <property type="project" value="TreeGrafter"/>
</dbReference>
<dbReference type="InterPro" id="IPR014752">
    <property type="entry name" value="Arrestin-like_C"/>
</dbReference>
<dbReference type="GO" id="GO:0015031">
    <property type="term" value="P:protein transport"/>
    <property type="evidence" value="ECO:0007669"/>
    <property type="project" value="TreeGrafter"/>
</dbReference>
<reference evidence="2" key="1">
    <citation type="journal article" date="2021" name="Sci. Adv.">
        <title>The American lobster genome reveals insights on longevity, neural, and immune adaptations.</title>
        <authorList>
            <person name="Polinski J.M."/>
            <person name="Zimin A.V."/>
            <person name="Clark K.F."/>
            <person name="Kohn A.B."/>
            <person name="Sadowski N."/>
            <person name="Timp W."/>
            <person name="Ptitsyn A."/>
            <person name="Khanna P."/>
            <person name="Romanova D.Y."/>
            <person name="Williams P."/>
            <person name="Greenwood S.J."/>
            <person name="Moroz L.L."/>
            <person name="Walt D.R."/>
            <person name="Bodnar A.G."/>
        </authorList>
    </citation>
    <scope>NUCLEOTIDE SEQUENCE</scope>
    <source>
        <strain evidence="2">GMGI-L3</strain>
    </source>
</reference>
<dbReference type="SMART" id="SM01017">
    <property type="entry name" value="Arrestin_C"/>
    <property type="match status" value="1"/>
</dbReference>
<name>A0A8J5TIV0_HOMAM</name>
<dbReference type="InterPro" id="IPR050357">
    <property type="entry name" value="Arrestin_domain-protein"/>
</dbReference>
<comment type="caution">
    <text evidence="2">The sequence shown here is derived from an EMBL/GenBank/DDBJ whole genome shotgun (WGS) entry which is preliminary data.</text>
</comment>
<organism evidence="2 3">
    <name type="scientific">Homarus americanus</name>
    <name type="common">American lobster</name>
    <dbReference type="NCBI Taxonomy" id="6706"/>
    <lineage>
        <taxon>Eukaryota</taxon>
        <taxon>Metazoa</taxon>
        <taxon>Ecdysozoa</taxon>
        <taxon>Arthropoda</taxon>
        <taxon>Crustacea</taxon>
        <taxon>Multicrustacea</taxon>
        <taxon>Malacostraca</taxon>
        <taxon>Eumalacostraca</taxon>
        <taxon>Eucarida</taxon>
        <taxon>Decapoda</taxon>
        <taxon>Pleocyemata</taxon>
        <taxon>Astacidea</taxon>
        <taxon>Nephropoidea</taxon>
        <taxon>Nephropidae</taxon>
        <taxon>Homarus</taxon>
    </lineage>
</organism>
<sequence>MQKPMVGHVRSLCCLCCKRGPVSLRTQLERTAYVCGESIKLKADIDNQSEEEIRLKLKLVQYVEYFIDRGVLGVTKDVQHQVLEYAGDPVAPGTRWKFDSSQSLVVPVMPPTLIGVCRPLQIYYVLKVHISMSKSGEDLHMHFPITIATVPFRIPNSNQQPNITYSVCCDHVEGGLYTGPEFQLGQVYDGGLDSNPESVLLYRPVYACIPNPKLNNTPAVRSRMMIEEGGSMRAASVRAASVSGSMRAGSIMGGGSFRARSVSGSVRGSSGTATGGSVRGGSIVMGGGGSGLIGGSGSMRGGSCVGGGGNMISTVSTVGGGAGGGGGGVVLATWVAVVWVM</sequence>